<evidence type="ECO:0000313" key="2">
    <source>
        <dbReference type="Proteomes" id="UP001060215"/>
    </source>
</evidence>
<proteinExistence type="predicted"/>
<reference evidence="1 2" key="1">
    <citation type="journal article" date="2022" name="Plant J.">
        <title>Chromosome-level genome of Camellia lanceoleosa provides a valuable resource for understanding genome evolution and self-incompatibility.</title>
        <authorList>
            <person name="Gong W."/>
            <person name="Xiao S."/>
            <person name="Wang L."/>
            <person name="Liao Z."/>
            <person name="Chang Y."/>
            <person name="Mo W."/>
            <person name="Hu G."/>
            <person name="Li W."/>
            <person name="Zhao G."/>
            <person name="Zhu H."/>
            <person name="Hu X."/>
            <person name="Ji K."/>
            <person name="Xiang X."/>
            <person name="Song Q."/>
            <person name="Yuan D."/>
            <person name="Jin S."/>
            <person name="Zhang L."/>
        </authorList>
    </citation>
    <scope>NUCLEOTIDE SEQUENCE [LARGE SCALE GENOMIC DNA]</scope>
    <source>
        <strain evidence="1">SQ_2022a</strain>
    </source>
</reference>
<name>A0ACC0I479_9ERIC</name>
<protein>
    <submittedName>
        <fullName evidence="1">Uncharacterized protein</fullName>
    </submittedName>
</protein>
<dbReference type="EMBL" id="CM045759">
    <property type="protein sequence ID" value="KAI8020470.1"/>
    <property type="molecule type" value="Genomic_DNA"/>
</dbReference>
<dbReference type="Proteomes" id="UP001060215">
    <property type="component" value="Chromosome 2"/>
</dbReference>
<evidence type="ECO:0000313" key="1">
    <source>
        <dbReference type="EMBL" id="KAI8020470.1"/>
    </source>
</evidence>
<keyword evidence="2" id="KW-1185">Reference proteome</keyword>
<organism evidence="1 2">
    <name type="scientific">Camellia lanceoleosa</name>
    <dbReference type="NCBI Taxonomy" id="1840588"/>
    <lineage>
        <taxon>Eukaryota</taxon>
        <taxon>Viridiplantae</taxon>
        <taxon>Streptophyta</taxon>
        <taxon>Embryophyta</taxon>
        <taxon>Tracheophyta</taxon>
        <taxon>Spermatophyta</taxon>
        <taxon>Magnoliopsida</taxon>
        <taxon>eudicotyledons</taxon>
        <taxon>Gunneridae</taxon>
        <taxon>Pentapetalae</taxon>
        <taxon>asterids</taxon>
        <taxon>Ericales</taxon>
        <taxon>Theaceae</taxon>
        <taxon>Camellia</taxon>
    </lineage>
</organism>
<gene>
    <name evidence="1" type="ORF">LOK49_LG04G00467</name>
</gene>
<accession>A0ACC0I479</accession>
<sequence length="255" mass="28977">MESFALLEGTDEIEDVSERCLVGKILAPKNLNKQAVANIIHSAWKTRASVRISPWNENVYLFQFDDLEDLRRVLEDGPWSVMWSLLVLQPLKSGMVTSELEFRWCPFWVQVHGLPIAKLTRGHGETIGRRLGRLVRVEAHSEGLLLQRNFLRIRVEIDITKPLLQGFILHHREEGEVLGGAGIIVLYKYEKLSEFCYDCGRIGHDHNECKFVSRDEGINSGYGPHMRTATARSLGSSFAPTQRPVGMVKMCTSQF</sequence>
<comment type="caution">
    <text evidence="1">The sequence shown here is derived from an EMBL/GenBank/DDBJ whole genome shotgun (WGS) entry which is preliminary data.</text>
</comment>